<evidence type="ECO:0000256" key="7">
    <source>
        <dbReference type="ARBA" id="ARBA00023242"/>
    </source>
</evidence>
<sequence>MKSSVEAEVDAQINWMQSLLNLSAPMSSQPRSTDKYHSQIDDLLSSIEATQAAPQFTSPTKVHFELSCENDQEVDSSPLSEESSPKEASQYRISDPLSSDDEDDDDSEEFYVDDAEEIRGKEVPSWARAQNLLQELEKQKKVDPDMIFVGFQKSCDLNTMFEKKKKTFKVRGDSGYWATDSVTPDEEVKYKKALGYA</sequence>
<dbReference type="RefSeq" id="XP_001328037.1">
    <property type="nucleotide sequence ID" value="XM_001328002.1"/>
</dbReference>
<reference evidence="10" key="1">
    <citation type="submission" date="2006-10" db="EMBL/GenBank/DDBJ databases">
        <authorList>
            <person name="Amadeo P."/>
            <person name="Zhao Q."/>
            <person name="Wortman J."/>
            <person name="Fraser-Liggett C."/>
            <person name="Carlton J."/>
        </authorList>
    </citation>
    <scope>NUCLEOTIDE SEQUENCE</scope>
    <source>
        <strain evidence="10">G3</strain>
    </source>
</reference>
<dbReference type="GO" id="GO:0007059">
    <property type="term" value="P:chromosome segregation"/>
    <property type="evidence" value="ECO:0007669"/>
    <property type="project" value="UniProtKB-KW"/>
</dbReference>
<evidence type="ECO:0000259" key="9">
    <source>
        <dbReference type="Pfam" id="PF03941"/>
    </source>
</evidence>
<dbReference type="InterPro" id="IPR005635">
    <property type="entry name" value="Inner_centromere_prot_ARK-bd"/>
</dbReference>
<accession>A2DUS9</accession>
<evidence type="ECO:0000256" key="8">
    <source>
        <dbReference type="SAM" id="MobiDB-lite"/>
    </source>
</evidence>
<keyword evidence="6" id="KW-0206">Cytoskeleton</keyword>
<dbReference type="STRING" id="5722.A2DUS9"/>
<organism evidence="10 11">
    <name type="scientific">Trichomonas vaginalis (strain ATCC PRA-98 / G3)</name>
    <dbReference type="NCBI Taxonomy" id="412133"/>
    <lineage>
        <taxon>Eukaryota</taxon>
        <taxon>Metamonada</taxon>
        <taxon>Parabasalia</taxon>
        <taxon>Trichomonadida</taxon>
        <taxon>Trichomonadidae</taxon>
        <taxon>Trichomonas</taxon>
    </lineage>
</organism>
<comment type="subcellular location">
    <subcellularLocation>
        <location evidence="2">Cytoplasm</location>
        <location evidence="2">Cytoskeleton</location>
        <location evidence="2">Spindle</location>
    </subcellularLocation>
    <subcellularLocation>
        <location evidence="1">Nucleus</location>
    </subcellularLocation>
</comment>
<dbReference type="InParanoid" id="A2DUS9"/>
<dbReference type="eggNOG" id="ENOG502SGSW">
    <property type="taxonomic scope" value="Eukaryota"/>
</dbReference>
<proteinExistence type="inferred from homology"/>
<evidence type="ECO:0000256" key="2">
    <source>
        <dbReference type="ARBA" id="ARBA00004186"/>
    </source>
</evidence>
<dbReference type="OrthoDB" id="6123at2759"/>
<dbReference type="AlphaFoldDB" id="A2DUS9"/>
<reference evidence="10" key="2">
    <citation type="journal article" date="2007" name="Science">
        <title>Draft genome sequence of the sexually transmitted pathogen Trichomonas vaginalis.</title>
        <authorList>
            <person name="Carlton J.M."/>
            <person name="Hirt R.P."/>
            <person name="Silva J.C."/>
            <person name="Delcher A.L."/>
            <person name="Schatz M."/>
            <person name="Zhao Q."/>
            <person name="Wortman J.R."/>
            <person name="Bidwell S.L."/>
            <person name="Alsmark U.C.M."/>
            <person name="Besteiro S."/>
            <person name="Sicheritz-Ponten T."/>
            <person name="Noel C.J."/>
            <person name="Dacks J.B."/>
            <person name="Foster P.G."/>
            <person name="Simillion C."/>
            <person name="Van de Peer Y."/>
            <person name="Miranda-Saavedra D."/>
            <person name="Barton G.J."/>
            <person name="Westrop G.D."/>
            <person name="Mueller S."/>
            <person name="Dessi D."/>
            <person name="Fiori P.L."/>
            <person name="Ren Q."/>
            <person name="Paulsen I."/>
            <person name="Zhang H."/>
            <person name="Bastida-Corcuera F.D."/>
            <person name="Simoes-Barbosa A."/>
            <person name="Brown M.T."/>
            <person name="Hayes R.D."/>
            <person name="Mukherjee M."/>
            <person name="Okumura C.Y."/>
            <person name="Schneider R."/>
            <person name="Smith A.J."/>
            <person name="Vanacova S."/>
            <person name="Villalvazo M."/>
            <person name="Haas B.J."/>
            <person name="Pertea M."/>
            <person name="Feldblyum T.V."/>
            <person name="Utterback T.R."/>
            <person name="Shu C.L."/>
            <person name="Osoegawa K."/>
            <person name="de Jong P.J."/>
            <person name="Hrdy I."/>
            <person name="Horvathova L."/>
            <person name="Zubacova Z."/>
            <person name="Dolezal P."/>
            <person name="Malik S.B."/>
            <person name="Logsdon J.M. Jr."/>
            <person name="Henze K."/>
            <person name="Gupta A."/>
            <person name="Wang C.C."/>
            <person name="Dunne R.L."/>
            <person name="Upcroft J.A."/>
            <person name="Upcroft P."/>
            <person name="White O."/>
            <person name="Salzberg S.L."/>
            <person name="Tang P."/>
            <person name="Chiu C.-H."/>
            <person name="Lee Y.-S."/>
            <person name="Embley T.M."/>
            <person name="Coombs G.H."/>
            <person name="Mottram J.C."/>
            <person name="Tachezy J."/>
            <person name="Fraser-Liggett C.M."/>
            <person name="Johnson P.J."/>
        </authorList>
    </citation>
    <scope>NUCLEOTIDE SEQUENCE [LARGE SCALE GENOMIC DNA]</scope>
    <source>
        <strain evidence="10">G3</strain>
    </source>
</reference>
<dbReference type="PANTHER" id="PTHR13142:SF1">
    <property type="entry name" value="INNER CENTROMERE PROTEIN"/>
    <property type="match status" value="1"/>
</dbReference>
<feature type="domain" description="Inner centromere protein ARK-binding" evidence="9">
    <location>
        <begin position="97"/>
        <end position="161"/>
    </location>
</feature>
<name>A2DUS9_TRIV3</name>
<evidence type="ECO:0000256" key="6">
    <source>
        <dbReference type="ARBA" id="ARBA00023212"/>
    </source>
</evidence>
<keyword evidence="7" id="KW-0539">Nucleus</keyword>
<dbReference type="VEuPathDB" id="TrichDB:TVAG_159870"/>
<protein>
    <recommendedName>
        <fullName evidence="9">Inner centromere protein ARK-binding domain-containing protein</fullName>
    </recommendedName>
</protein>
<feature type="compositionally biased region" description="Acidic residues" evidence="8">
    <location>
        <begin position="98"/>
        <end position="108"/>
    </location>
</feature>
<keyword evidence="5" id="KW-0159">Chromosome partition</keyword>
<dbReference type="Proteomes" id="UP000001542">
    <property type="component" value="Unassembled WGS sequence"/>
</dbReference>
<keyword evidence="4" id="KW-0963">Cytoplasm</keyword>
<dbReference type="Pfam" id="PF03941">
    <property type="entry name" value="INCENP_ARK-bind"/>
    <property type="match status" value="1"/>
</dbReference>
<evidence type="ECO:0000313" key="11">
    <source>
        <dbReference type="Proteomes" id="UP000001542"/>
    </source>
</evidence>
<keyword evidence="11" id="KW-1185">Reference proteome</keyword>
<dbReference type="VEuPathDB" id="TrichDB:TVAGG3_0259540"/>
<comment type="similarity">
    <text evidence="3">Belongs to the INCENP family.</text>
</comment>
<dbReference type="PANTHER" id="PTHR13142">
    <property type="entry name" value="INNER CENTROMERE PROTEIN"/>
    <property type="match status" value="1"/>
</dbReference>
<evidence type="ECO:0000256" key="1">
    <source>
        <dbReference type="ARBA" id="ARBA00004123"/>
    </source>
</evidence>
<dbReference type="GO" id="GO:0005819">
    <property type="term" value="C:spindle"/>
    <property type="evidence" value="ECO:0007669"/>
    <property type="project" value="UniProtKB-SubCell"/>
</dbReference>
<gene>
    <name evidence="10" type="ORF">TVAG_159870</name>
</gene>
<dbReference type="Gene3D" id="6.10.250.2990">
    <property type="match status" value="1"/>
</dbReference>
<evidence type="ECO:0000256" key="4">
    <source>
        <dbReference type="ARBA" id="ARBA00022490"/>
    </source>
</evidence>
<dbReference type="EMBL" id="DS113250">
    <property type="protein sequence ID" value="EAY15814.1"/>
    <property type="molecule type" value="Genomic_DNA"/>
</dbReference>
<feature type="compositionally biased region" description="Low complexity" evidence="8">
    <location>
        <begin position="76"/>
        <end position="88"/>
    </location>
</feature>
<evidence type="ECO:0000313" key="10">
    <source>
        <dbReference type="EMBL" id="EAY15814.1"/>
    </source>
</evidence>
<feature type="region of interest" description="Disordered" evidence="8">
    <location>
        <begin position="67"/>
        <end position="108"/>
    </location>
</feature>
<dbReference type="GO" id="GO:0005634">
    <property type="term" value="C:nucleus"/>
    <property type="evidence" value="ECO:0007669"/>
    <property type="project" value="UniProtKB-SubCell"/>
</dbReference>
<evidence type="ECO:0000256" key="5">
    <source>
        <dbReference type="ARBA" id="ARBA00022829"/>
    </source>
</evidence>
<evidence type="ECO:0000256" key="3">
    <source>
        <dbReference type="ARBA" id="ARBA00010042"/>
    </source>
</evidence>
<dbReference type="KEGG" id="tva:4773821"/>